<reference evidence="1 2" key="1">
    <citation type="journal article" date="2019" name="Int. J. Syst. Evol. Microbiol.">
        <title>The Global Catalogue of Microorganisms (GCM) 10K type strain sequencing project: providing services to taxonomists for standard genome sequencing and annotation.</title>
        <authorList>
            <consortium name="The Broad Institute Genomics Platform"/>
            <consortium name="The Broad Institute Genome Sequencing Center for Infectious Disease"/>
            <person name="Wu L."/>
            <person name="Ma J."/>
        </authorList>
    </citation>
    <scope>NUCLEOTIDE SEQUENCE [LARGE SCALE GENOMIC DNA]</scope>
    <source>
        <strain evidence="1 2">RDMS1</strain>
    </source>
</reference>
<comment type="caution">
    <text evidence="1">The sequence shown here is derived from an EMBL/GenBank/DDBJ whole genome shotgun (WGS) entry which is preliminary data.</text>
</comment>
<evidence type="ECO:0000313" key="2">
    <source>
        <dbReference type="Proteomes" id="UP001596417"/>
    </source>
</evidence>
<dbReference type="InterPro" id="IPR045396">
    <property type="entry name" value="DUF6517"/>
</dbReference>
<dbReference type="AlphaFoldDB" id="A0ABD5YWF6"/>
<dbReference type="Pfam" id="PF20127">
    <property type="entry name" value="DUF6517"/>
    <property type="match status" value="1"/>
</dbReference>
<proteinExistence type="predicted"/>
<dbReference type="EMBL" id="JBHTAX010000001">
    <property type="protein sequence ID" value="MFC7190815.1"/>
    <property type="molecule type" value="Genomic_DNA"/>
</dbReference>
<dbReference type="Proteomes" id="UP001596417">
    <property type="component" value="Unassembled WGS sequence"/>
</dbReference>
<name>A0ABD5YWF6_9EURY</name>
<evidence type="ECO:0000313" key="1">
    <source>
        <dbReference type="EMBL" id="MFC7190815.1"/>
    </source>
</evidence>
<dbReference type="PROSITE" id="PS51257">
    <property type="entry name" value="PROKAR_LIPOPROTEIN"/>
    <property type="match status" value="1"/>
</dbReference>
<organism evidence="1 2">
    <name type="scientific">Halocatena marina</name>
    <dbReference type="NCBI Taxonomy" id="2934937"/>
    <lineage>
        <taxon>Archaea</taxon>
        <taxon>Methanobacteriati</taxon>
        <taxon>Methanobacteriota</taxon>
        <taxon>Stenosarchaea group</taxon>
        <taxon>Halobacteria</taxon>
        <taxon>Halobacteriales</taxon>
        <taxon>Natronomonadaceae</taxon>
        <taxon>Halocatena</taxon>
    </lineage>
</organism>
<dbReference type="GeneID" id="76200471"/>
<dbReference type="RefSeq" id="WP_248908235.1">
    <property type="nucleotide sequence ID" value="NZ_CP109979.1"/>
</dbReference>
<sequence>MDSRYSITIPSRTTLATLLLVALVMTTGCLGFITGDGPLSVESEPVAVSNSTVSEANYEVVRDKTITVDASVSVADQERTVEAKSHFREYGRDFDILSSDMTAARFVALSTPKAEVAGEPLNPIGDRSNDQLVNRLLQSYDGIKSVEFVKNRSVTSLGEERTVATYEATAQVTQDVEIPVTLHTATFAHKDDYITILALYPKQLDEQPNIDTFLEELEHPV</sequence>
<keyword evidence="2" id="KW-1185">Reference proteome</keyword>
<gene>
    <name evidence="1" type="ORF">ACFQL7_13875</name>
</gene>
<accession>A0ABD5YWF6</accession>
<protein>
    <submittedName>
        <fullName evidence="1">DUF6517 family protein</fullName>
    </submittedName>
</protein>